<reference evidence="1 2" key="1">
    <citation type="journal article" date="2021" name="Hortic Res">
        <title>High-quality reference genome and annotation aids understanding of berry development for evergreen blueberry (Vaccinium darrowii).</title>
        <authorList>
            <person name="Yu J."/>
            <person name="Hulse-Kemp A.M."/>
            <person name="Babiker E."/>
            <person name="Staton M."/>
        </authorList>
    </citation>
    <scope>NUCLEOTIDE SEQUENCE [LARGE SCALE GENOMIC DNA]</scope>
    <source>
        <strain evidence="2">cv. NJ 8807/NJ 8810</strain>
        <tissue evidence="1">Young leaf</tissue>
    </source>
</reference>
<sequence>MQLCETQDIGPPELRFQLVDNCLQFLQHCTSQQLCEYAEACLNLGDVTNLFLSSKKYVVICYDFLCADTEWNIILLGCFSPIAAHPSGYIDDNRGIPKNLMPSLKEVVVATLITVFETDYPKEGWFGVCFLPS</sequence>
<comment type="caution">
    <text evidence="1">The sequence shown here is derived from an EMBL/GenBank/DDBJ whole genome shotgun (WGS) entry which is preliminary data.</text>
</comment>
<gene>
    <name evidence="1" type="ORF">Vadar_034404</name>
</gene>
<proteinExistence type="predicted"/>
<accession>A0ACB7XLU3</accession>
<dbReference type="EMBL" id="CM037160">
    <property type="protein sequence ID" value="KAH7841789.1"/>
    <property type="molecule type" value="Genomic_DNA"/>
</dbReference>
<protein>
    <submittedName>
        <fullName evidence="1">Uncharacterized protein</fullName>
    </submittedName>
</protein>
<dbReference type="Proteomes" id="UP000828048">
    <property type="component" value="Chromosome 10"/>
</dbReference>
<name>A0ACB7XLU3_9ERIC</name>
<evidence type="ECO:0000313" key="2">
    <source>
        <dbReference type="Proteomes" id="UP000828048"/>
    </source>
</evidence>
<evidence type="ECO:0000313" key="1">
    <source>
        <dbReference type="EMBL" id="KAH7841789.1"/>
    </source>
</evidence>
<organism evidence="1 2">
    <name type="scientific">Vaccinium darrowii</name>
    <dbReference type="NCBI Taxonomy" id="229202"/>
    <lineage>
        <taxon>Eukaryota</taxon>
        <taxon>Viridiplantae</taxon>
        <taxon>Streptophyta</taxon>
        <taxon>Embryophyta</taxon>
        <taxon>Tracheophyta</taxon>
        <taxon>Spermatophyta</taxon>
        <taxon>Magnoliopsida</taxon>
        <taxon>eudicotyledons</taxon>
        <taxon>Gunneridae</taxon>
        <taxon>Pentapetalae</taxon>
        <taxon>asterids</taxon>
        <taxon>Ericales</taxon>
        <taxon>Ericaceae</taxon>
        <taxon>Vaccinioideae</taxon>
        <taxon>Vaccinieae</taxon>
        <taxon>Vaccinium</taxon>
    </lineage>
</organism>
<keyword evidence="2" id="KW-1185">Reference proteome</keyword>